<keyword evidence="2" id="KW-1185">Reference proteome</keyword>
<dbReference type="Proteomes" id="UP000067626">
    <property type="component" value="Chromosome"/>
</dbReference>
<gene>
    <name evidence="1" type="ORF">CMC5_007130</name>
</gene>
<proteinExistence type="predicted"/>
<organism evidence="1 2">
    <name type="scientific">Chondromyces crocatus</name>
    <dbReference type="NCBI Taxonomy" id="52"/>
    <lineage>
        <taxon>Bacteria</taxon>
        <taxon>Pseudomonadati</taxon>
        <taxon>Myxococcota</taxon>
        <taxon>Polyangia</taxon>
        <taxon>Polyangiales</taxon>
        <taxon>Polyangiaceae</taxon>
        <taxon>Chondromyces</taxon>
    </lineage>
</organism>
<dbReference type="EMBL" id="CP012159">
    <property type="protein sequence ID" value="AKT36595.1"/>
    <property type="molecule type" value="Genomic_DNA"/>
</dbReference>
<name>A0A0K1E6W0_CHOCO</name>
<reference evidence="1 2" key="1">
    <citation type="submission" date="2015-07" db="EMBL/GenBank/DDBJ databases">
        <title>Genome analysis of myxobacterium Chondromyces crocatus Cm c5 reveals a high potential for natural compound synthesis and the genetic basis for the loss of fruiting body formation.</title>
        <authorList>
            <person name="Zaburannyi N."/>
            <person name="Bunk B."/>
            <person name="Maier J."/>
            <person name="Overmann J."/>
            <person name="Mueller R."/>
        </authorList>
    </citation>
    <scope>NUCLEOTIDE SEQUENCE [LARGE SCALE GENOMIC DNA]</scope>
    <source>
        <strain evidence="1 2">Cm c5</strain>
    </source>
</reference>
<accession>A0A0K1E6W0</accession>
<sequence>MLSVARKAPGEVPSGEGVESGWLREAVVRSARGSREALRGR</sequence>
<dbReference type="AlphaFoldDB" id="A0A0K1E6W0"/>
<evidence type="ECO:0000313" key="1">
    <source>
        <dbReference type="EMBL" id="AKT36595.1"/>
    </source>
</evidence>
<evidence type="ECO:0000313" key="2">
    <source>
        <dbReference type="Proteomes" id="UP000067626"/>
    </source>
</evidence>
<protein>
    <submittedName>
        <fullName evidence="1">Uncharacterized protein</fullName>
    </submittedName>
</protein>
<dbReference type="KEGG" id="ccro:CMC5_007130"/>